<dbReference type="PRINTS" id="PR00035">
    <property type="entry name" value="HTHGNTR"/>
</dbReference>
<dbReference type="InterPro" id="IPR011711">
    <property type="entry name" value="GntR_C"/>
</dbReference>
<dbReference type="SMART" id="SM00345">
    <property type="entry name" value="HTH_GNTR"/>
    <property type="match status" value="1"/>
</dbReference>
<sequence>MRSGQGPNMTYRLVESIGQSIVGGSYGVDHPFSTEAELAHQFGVSRSVTREAVKMLTAKGLLSARPRQGTCVQPESAWNLFDPDVLRWLLERKFSLKLLRDFTEVRLAIEPTAAALAARHATAEGLAGIRRGIERMKAAERGEDDPLAADVAFHVAILDATGNPFYIQLHELVNTALRISIRFTNSQKGVRQASVPAHERVVEAIKARDSGAASTAMTAILAEVMELIEHAAWE</sequence>
<dbReference type="Proteomes" id="UP000676409">
    <property type="component" value="Chromosome"/>
</dbReference>
<dbReference type="InterPro" id="IPR008920">
    <property type="entry name" value="TF_FadR/GntR_C"/>
</dbReference>
<evidence type="ECO:0000259" key="4">
    <source>
        <dbReference type="PROSITE" id="PS50949"/>
    </source>
</evidence>
<dbReference type="Pfam" id="PF07729">
    <property type="entry name" value="FCD"/>
    <property type="match status" value="1"/>
</dbReference>
<dbReference type="AlphaFoldDB" id="A0A975G1K5"/>
<name>A0A975G1K5_9CAUL</name>
<dbReference type="PROSITE" id="PS50949">
    <property type="entry name" value="HTH_GNTR"/>
    <property type="match status" value="1"/>
</dbReference>
<keyword evidence="3" id="KW-0804">Transcription</keyword>
<dbReference type="Gene3D" id="1.10.10.10">
    <property type="entry name" value="Winged helix-like DNA-binding domain superfamily/Winged helix DNA-binding domain"/>
    <property type="match status" value="1"/>
</dbReference>
<organism evidence="5 6">
    <name type="scientific">Phenylobacterium montanum</name>
    <dbReference type="NCBI Taxonomy" id="2823693"/>
    <lineage>
        <taxon>Bacteria</taxon>
        <taxon>Pseudomonadati</taxon>
        <taxon>Pseudomonadota</taxon>
        <taxon>Alphaproteobacteria</taxon>
        <taxon>Caulobacterales</taxon>
        <taxon>Caulobacteraceae</taxon>
        <taxon>Phenylobacterium</taxon>
    </lineage>
</organism>
<keyword evidence="1" id="KW-0805">Transcription regulation</keyword>
<gene>
    <name evidence="5" type="ORF">KCG34_25280</name>
</gene>
<dbReference type="SUPFAM" id="SSF46785">
    <property type="entry name" value="Winged helix' DNA-binding domain"/>
    <property type="match status" value="1"/>
</dbReference>
<evidence type="ECO:0000313" key="5">
    <source>
        <dbReference type="EMBL" id="QUD88301.1"/>
    </source>
</evidence>
<dbReference type="InterPro" id="IPR036390">
    <property type="entry name" value="WH_DNA-bd_sf"/>
</dbReference>
<evidence type="ECO:0000313" key="6">
    <source>
        <dbReference type="Proteomes" id="UP000676409"/>
    </source>
</evidence>
<keyword evidence="6" id="KW-1185">Reference proteome</keyword>
<dbReference type="SMART" id="SM00895">
    <property type="entry name" value="FCD"/>
    <property type="match status" value="1"/>
</dbReference>
<dbReference type="KEGG" id="caul:KCG34_25280"/>
<dbReference type="Gene3D" id="1.20.120.530">
    <property type="entry name" value="GntR ligand-binding domain-like"/>
    <property type="match status" value="1"/>
</dbReference>
<accession>A0A975G1K5</accession>
<reference evidence="5" key="1">
    <citation type="submission" date="2021-04" db="EMBL/GenBank/DDBJ databases">
        <title>The complete genome sequence of Caulobacter sp. S6.</title>
        <authorList>
            <person name="Tang Y."/>
            <person name="Ouyang W."/>
            <person name="Liu Q."/>
            <person name="Huang B."/>
            <person name="Guo Z."/>
            <person name="Lei P."/>
        </authorList>
    </citation>
    <scope>NUCLEOTIDE SEQUENCE</scope>
    <source>
        <strain evidence="5">S6</strain>
    </source>
</reference>
<dbReference type="Pfam" id="PF00392">
    <property type="entry name" value="GntR"/>
    <property type="match status" value="1"/>
</dbReference>
<dbReference type="PANTHER" id="PTHR43537">
    <property type="entry name" value="TRANSCRIPTIONAL REGULATOR, GNTR FAMILY"/>
    <property type="match status" value="1"/>
</dbReference>
<evidence type="ECO:0000256" key="2">
    <source>
        <dbReference type="ARBA" id="ARBA00023125"/>
    </source>
</evidence>
<dbReference type="EMBL" id="CP073078">
    <property type="protein sequence ID" value="QUD88301.1"/>
    <property type="molecule type" value="Genomic_DNA"/>
</dbReference>
<keyword evidence="2" id="KW-0238">DNA-binding</keyword>
<evidence type="ECO:0000256" key="3">
    <source>
        <dbReference type="ARBA" id="ARBA00023163"/>
    </source>
</evidence>
<dbReference type="InterPro" id="IPR000524">
    <property type="entry name" value="Tscrpt_reg_HTH_GntR"/>
</dbReference>
<protein>
    <submittedName>
        <fullName evidence="5">FadR family transcriptional regulator</fullName>
    </submittedName>
</protein>
<dbReference type="GO" id="GO:0003677">
    <property type="term" value="F:DNA binding"/>
    <property type="evidence" value="ECO:0007669"/>
    <property type="project" value="UniProtKB-KW"/>
</dbReference>
<dbReference type="CDD" id="cd07377">
    <property type="entry name" value="WHTH_GntR"/>
    <property type="match status" value="1"/>
</dbReference>
<dbReference type="RefSeq" id="WP_211938352.1">
    <property type="nucleotide sequence ID" value="NZ_CP073078.1"/>
</dbReference>
<dbReference type="InterPro" id="IPR036388">
    <property type="entry name" value="WH-like_DNA-bd_sf"/>
</dbReference>
<dbReference type="SUPFAM" id="SSF48008">
    <property type="entry name" value="GntR ligand-binding domain-like"/>
    <property type="match status" value="1"/>
</dbReference>
<dbReference type="PANTHER" id="PTHR43537:SF44">
    <property type="entry name" value="GNTR FAMILY REGULATORY PROTEIN"/>
    <property type="match status" value="1"/>
</dbReference>
<feature type="domain" description="HTH gntR-type" evidence="4">
    <location>
        <begin position="7"/>
        <end position="75"/>
    </location>
</feature>
<evidence type="ECO:0000256" key="1">
    <source>
        <dbReference type="ARBA" id="ARBA00023015"/>
    </source>
</evidence>
<dbReference type="GO" id="GO:0003700">
    <property type="term" value="F:DNA-binding transcription factor activity"/>
    <property type="evidence" value="ECO:0007669"/>
    <property type="project" value="InterPro"/>
</dbReference>
<proteinExistence type="predicted"/>